<reference evidence="1" key="2">
    <citation type="submission" date="2023-01" db="EMBL/GenBank/DDBJ databases">
        <authorList>
            <person name="Sun Q."/>
            <person name="Evtushenko L."/>
        </authorList>
    </citation>
    <scope>NUCLEOTIDE SEQUENCE</scope>
    <source>
        <strain evidence="1">VKM B-2748</strain>
    </source>
</reference>
<evidence type="ECO:0000313" key="1">
    <source>
        <dbReference type="EMBL" id="GLK81231.1"/>
    </source>
</evidence>
<accession>A0A9W6JRG9</accession>
<comment type="caution">
    <text evidence="1">The sequence shown here is derived from an EMBL/GenBank/DDBJ whole genome shotgun (WGS) entry which is preliminary data.</text>
</comment>
<name>A0A9W6JRG9_9HYPH</name>
<gene>
    <name evidence="1" type="ORF">GCM10008174_29720</name>
</gene>
<dbReference type="AlphaFoldDB" id="A0A9W6JRG9"/>
<evidence type="ECO:0000313" key="2">
    <source>
        <dbReference type="Proteomes" id="UP001143309"/>
    </source>
</evidence>
<protein>
    <submittedName>
        <fullName evidence="1">Uncharacterized protein</fullName>
    </submittedName>
</protein>
<proteinExistence type="predicted"/>
<sequence length="137" mass="14629">MGKITRRLLLGSVATVVAGGAVYGGSRFACQFVPRHHPDFFSLLDLAPDNPDTRRIGELVVAEAAPAGFDAFAAALRLRPLTGEAATTDCASTRRRLVQDQCAIDFAEGRSVVIDGWVLSETEANLYAAKLLRPSIA</sequence>
<reference evidence="1" key="1">
    <citation type="journal article" date="2014" name="Int. J. Syst. Evol. Microbiol.">
        <title>Complete genome sequence of Corynebacterium casei LMG S-19264T (=DSM 44701T), isolated from a smear-ripened cheese.</title>
        <authorList>
            <consortium name="US DOE Joint Genome Institute (JGI-PGF)"/>
            <person name="Walter F."/>
            <person name="Albersmeier A."/>
            <person name="Kalinowski J."/>
            <person name="Ruckert C."/>
        </authorList>
    </citation>
    <scope>NUCLEOTIDE SEQUENCE</scope>
    <source>
        <strain evidence="1">VKM B-2748</strain>
    </source>
</reference>
<dbReference type="Proteomes" id="UP001143309">
    <property type="component" value="Unassembled WGS sequence"/>
</dbReference>
<dbReference type="EMBL" id="BSFL01000003">
    <property type="protein sequence ID" value="GLK81231.1"/>
    <property type="molecule type" value="Genomic_DNA"/>
</dbReference>
<dbReference type="RefSeq" id="WP_271201693.1">
    <property type="nucleotide sequence ID" value="NZ_BSFL01000003.1"/>
</dbReference>
<keyword evidence="2" id="KW-1185">Reference proteome</keyword>
<organism evidence="1 2">
    <name type="scientific">Methylopila turkensis</name>
    <dbReference type="NCBI Taxonomy" id="1437816"/>
    <lineage>
        <taxon>Bacteria</taxon>
        <taxon>Pseudomonadati</taxon>
        <taxon>Pseudomonadota</taxon>
        <taxon>Alphaproteobacteria</taxon>
        <taxon>Hyphomicrobiales</taxon>
        <taxon>Methylopilaceae</taxon>
        <taxon>Methylopila</taxon>
    </lineage>
</organism>